<protein>
    <submittedName>
        <fullName evidence="3">Peptidoglycan-binding protein</fullName>
    </submittedName>
</protein>
<feature type="domain" description="Peptidoglycan binding-like" evidence="2">
    <location>
        <begin position="57"/>
        <end position="97"/>
    </location>
</feature>
<comment type="caution">
    <text evidence="3">The sequence shown here is derived from an EMBL/GenBank/DDBJ whole genome shotgun (WGS) entry which is preliminary data.</text>
</comment>
<evidence type="ECO:0000313" key="4">
    <source>
        <dbReference type="Proteomes" id="UP000657385"/>
    </source>
</evidence>
<dbReference type="InterPro" id="IPR002477">
    <property type="entry name" value="Peptidoglycan-bd-like"/>
</dbReference>
<keyword evidence="4" id="KW-1185">Reference proteome</keyword>
<dbReference type="Pfam" id="PF01471">
    <property type="entry name" value="PG_binding_1"/>
    <property type="match status" value="1"/>
</dbReference>
<dbReference type="AlphaFoldDB" id="A0A931B2H8"/>
<reference evidence="3" key="1">
    <citation type="submission" date="2020-11" db="EMBL/GenBank/DDBJ databases">
        <title>Isolation and identification of active actinomycetes.</title>
        <authorList>
            <person name="Yu B."/>
        </authorList>
    </citation>
    <scope>NUCLEOTIDE SEQUENCE</scope>
    <source>
        <strain evidence="3">NEAU-YB345</strain>
    </source>
</reference>
<gene>
    <name evidence="3" type="ORF">I2501_13695</name>
</gene>
<dbReference type="Proteomes" id="UP000657385">
    <property type="component" value="Unassembled WGS sequence"/>
</dbReference>
<dbReference type="Gene3D" id="1.10.101.10">
    <property type="entry name" value="PGBD-like superfamily/PGBD"/>
    <property type="match status" value="1"/>
</dbReference>
<dbReference type="InterPro" id="IPR036366">
    <property type="entry name" value="PGBDSf"/>
</dbReference>
<keyword evidence="1" id="KW-0732">Signal</keyword>
<organism evidence="3 4">
    <name type="scientific">Streptacidiphilus fuscans</name>
    <dbReference type="NCBI Taxonomy" id="2789292"/>
    <lineage>
        <taxon>Bacteria</taxon>
        <taxon>Bacillati</taxon>
        <taxon>Actinomycetota</taxon>
        <taxon>Actinomycetes</taxon>
        <taxon>Kitasatosporales</taxon>
        <taxon>Streptomycetaceae</taxon>
        <taxon>Streptacidiphilus</taxon>
    </lineage>
</organism>
<evidence type="ECO:0000313" key="3">
    <source>
        <dbReference type="EMBL" id="MBF9069073.1"/>
    </source>
</evidence>
<sequence length="135" mass="14143">MNRLTRALTTAVVGAAAVAIVTASGGTASAQVGAPQFTQGASGFNVYCAQLAIYEDFQGTTPQPDGDFGPVTLGDVKAFQYKNHLQQDGVVGPLTGSQMWQMISWDIQNPASGGNFMTPWGVPVSHCYMVLPTTS</sequence>
<accession>A0A931B2H8</accession>
<name>A0A931B2H8_9ACTN</name>
<dbReference type="EMBL" id="JADPRT010000005">
    <property type="protein sequence ID" value="MBF9069073.1"/>
    <property type="molecule type" value="Genomic_DNA"/>
</dbReference>
<dbReference type="RefSeq" id="WP_196194249.1">
    <property type="nucleotide sequence ID" value="NZ_JADPRT010000005.1"/>
</dbReference>
<proteinExistence type="predicted"/>
<feature type="signal peptide" evidence="1">
    <location>
        <begin position="1"/>
        <end position="30"/>
    </location>
</feature>
<dbReference type="SUPFAM" id="SSF47090">
    <property type="entry name" value="PGBD-like"/>
    <property type="match status" value="1"/>
</dbReference>
<evidence type="ECO:0000256" key="1">
    <source>
        <dbReference type="SAM" id="SignalP"/>
    </source>
</evidence>
<dbReference type="InterPro" id="IPR036365">
    <property type="entry name" value="PGBD-like_sf"/>
</dbReference>
<evidence type="ECO:0000259" key="2">
    <source>
        <dbReference type="Pfam" id="PF01471"/>
    </source>
</evidence>
<feature type="chain" id="PRO_5037118992" evidence="1">
    <location>
        <begin position="31"/>
        <end position="135"/>
    </location>
</feature>